<evidence type="ECO:0000313" key="3">
    <source>
        <dbReference type="EMBL" id="CAD7632815.1"/>
    </source>
</evidence>
<evidence type="ECO:0000256" key="1">
    <source>
        <dbReference type="SAM" id="MobiDB-lite"/>
    </source>
</evidence>
<dbReference type="Proteomes" id="UP000759131">
    <property type="component" value="Unassembled WGS sequence"/>
</dbReference>
<protein>
    <submittedName>
        <fullName evidence="3">Uncharacterized protein</fullName>
    </submittedName>
</protein>
<name>A0A7R9Q5V7_9ACAR</name>
<dbReference type="OrthoDB" id="6497380at2759"/>
<dbReference type="AlphaFoldDB" id="A0A7R9Q5V7"/>
<evidence type="ECO:0000313" key="4">
    <source>
        <dbReference type="Proteomes" id="UP000759131"/>
    </source>
</evidence>
<keyword evidence="2" id="KW-0812">Transmembrane</keyword>
<dbReference type="EMBL" id="OC866179">
    <property type="protein sequence ID" value="CAD7632815.1"/>
    <property type="molecule type" value="Genomic_DNA"/>
</dbReference>
<feature type="region of interest" description="Disordered" evidence="1">
    <location>
        <begin position="509"/>
        <end position="536"/>
    </location>
</feature>
<reference evidence="3" key="1">
    <citation type="submission" date="2020-11" db="EMBL/GenBank/DDBJ databases">
        <authorList>
            <person name="Tran Van P."/>
        </authorList>
    </citation>
    <scope>NUCLEOTIDE SEQUENCE</scope>
</reference>
<keyword evidence="2" id="KW-0472">Membrane</keyword>
<feature type="transmembrane region" description="Helical" evidence="2">
    <location>
        <begin position="427"/>
        <end position="449"/>
    </location>
</feature>
<feature type="non-terminal residue" evidence="3">
    <location>
        <position position="1"/>
    </location>
</feature>
<proteinExistence type="predicted"/>
<keyword evidence="2" id="KW-1133">Transmembrane helix</keyword>
<dbReference type="EMBL" id="CAJPIZ010011604">
    <property type="protein sequence ID" value="CAG2113245.1"/>
    <property type="molecule type" value="Genomic_DNA"/>
</dbReference>
<organism evidence="3">
    <name type="scientific">Medioppia subpectinata</name>
    <dbReference type="NCBI Taxonomy" id="1979941"/>
    <lineage>
        <taxon>Eukaryota</taxon>
        <taxon>Metazoa</taxon>
        <taxon>Ecdysozoa</taxon>
        <taxon>Arthropoda</taxon>
        <taxon>Chelicerata</taxon>
        <taxon>Arachnida</taxon>
        <taxon>Acari</taxon>
        <taxon>Acariformes</taxon>
        <taxon>Sarcoptiformes</taxon>
        <taxon>Oribatida</taxon>
        <taxon>Brachypylina</taxon>
        <taxon>Oppioidea</taxon>
        <taxon>Oppiidae</taxon>
        <taxon>Medioppia</taxon>
    </lineage>
</organism>
<evidence type="ECO:0000256" key="2">
    <source>
        <dbReference type="SAM" id="Phobius"/>
    </source>
</evidence>
<keyword evidence="4" id="KW-1185">Reference proteome</keyword>
<sequence length="626" mass="70733">MTHNLGASNPSQPQSQIVIFPKYMQIPEPDIETIPDTSYIAMMVDVCTEPNGQILVYDEGSDQQLLSFSNFGTAYMCNHWEDNYESFVSDSNTLRVEYRLPRPFMGNLDEQYQKIDDDHAVGSRTVTADGGTSFKLEIQYFKIDFRETTERELHYINDADQRQDVYYIPNTVITYKLMPPPDTGSKNISVGVIVVITKLDIDEDAGDFVLVGPGSEPTHRELSKAQIITKNIDEETDKPRDLYVYADSAYIRLVTHNSLKTGTAMKFHWNESNTYIQPDDLWPEEKVPKRVKDSAVQVCVIDQSCSQFNTTYKESFISELVSIANDYLFNDKDHKNDNKDFKNLVSKQSVFLFNTEDNVHVHSGKSDISCQMEMAITSPIDQHWPMVSYSILNKLFFGGSSSREMHITDPKGKKYTVTDCSYESISFWRMILPIIVILLVSIALMLAAWRYQYYNWSKMQGSTAKNTKYMSAPGGQHQEDILFSKGGPKDNPIFVDVETSAVAKRDTTNNLPKMDTIGGQPLPAHHKPVTKQDSEESVTSYTSSLGKLPSVKESPEFSKGLFNATTSRAENEYVVEGRRGRDTTDGGMSGARSHDAIRELNRRSNTFHAPKTTDELIPPPPLVTIT</sequence>
<accession>A0A7R9Q5V7</accession>
<gene>
    <name evidence="3" type="ORF">OSB1V03_LOCUS13217</name>
</gene>